<feature type="domain" description="Potassium channel" evidence="9">
    <location>
        <begin position="34"/>
        <end position="106"/>
    </location>
</feature>
<evidence type="ECO:0000256" key="6">
    <source>
        <dbReference type="ARBA" id="ARBA00023136"/>
    </source>
</evidence>
<dbReference type="PANTHER" id="PTHR11537">
    <property type="entry name" value="VOLTAGE-GATED POTASSIUM CHANNEL"/>
    <property type="match status" value="1"/>
</dbReference>
<comment type="caution">
    <text evidence="10">The sequence shown here is derived from an EMBL/GenBank/DDBJ whole genome shotgun (WGS) entry which is preliminary data.</text>
</comment>
<evidence type="ECO:0000256" key="8">
    <source>
        <dbReference type="SAM" id="Phobius"/>
    </source>
</evidence>
<keyword evidence="6 8" id="KW-0472">Membrane</keyword>
<dbReference type="EMBL" id="NFHM01000001">
    <property type="protein sequence ID" value="OUN45564.1"/>
    <property type="molecule type" value="Genomic_DNA"/>
</dbReference>
<feature type="transmembrane region" description="Helical" evidence="8">
    <location>
        <begin position="28"/>
        <end position="46"/>
    </location>
</feature>
<evidence type="ECO:0000256" key="5">
    <source>
        <dbReference type="ARBA" id="ARBA00023065"/>
    </source>
</evidence>
<feature type="transmembrane region" description="Helical" evidence="8">
    <location>
        <begin position="84"/>
        <end position="106"/>
    </location>
</feature>
<gene>
    <name evidence="10" type="ORF">B5G26_00620</name>
</gene>
<keyword evidence="3 8" id="KW-0812">Transmembrane</keyword>
<proteinExistence type="predicted"/>
<keyword evidence="7" id="KW-0407">Ion channel</keyword>
<evidence type="ECO:0000259" key="9">
    <source>
        <dbReference type="Pfam" id="PF07885"/>
    </source>
</evidence>
<accession>A0A1Y3UA00</accession>
<evidence type="ECO:0000256" key="7">
    <source>
        <dbReference type="ARBA" id="ARBA00023303"/>
    </source>
</evidence>
<comment type="subcellular location">
    <subcellularLocation>
        <location evidence="1">Membrane</location>
        <topology evidence="1">Multi-pass membrane protein</topology>
    </subcellularLocation>
</comment>
<keyword evidence="4 8" id="KW-1133">Transmembrane helix</keyword>
<sequence>MEKEGEGDNMRRISLLWKVVRITYAERFAVGYVLLLFLVAVAVWLAEPSITTLADSLWYCFAASTTIGFGDSVAVTWGGRILTVLLALYGIFVVTLVPGVMVNYFIEFNKIRYNESLVLFMDQLEHLDTLSKEELRGISAKVRNFRRK</sequence>
<dbReference type="PANTHER" id="PTHR11537:SF254">
    <property type="entry name" value="POTASSIUM VOLTAGE-GATED CHANNEL PROTEIN SHAB"/>
    <property type="match status" value="1"/>
</dbReference>
<organism evidence="10 11">
    <name type="scientific">Anaerotignum lactatifermentans</name>
    <dbReference type="NCBI Taxonomy" id="160404"/>
    <lineage>
        <taxon>Bacteria</taxon>
        <taxon>Bacillati</taxon>
        <taxon>Bacillota</taxon>
        <taxon>Clostridia</taxon>
        <taxon>Lachnospirales</taxon>
        <taxon>Anaerotignaceae</taxon>
        <taxon>Anaerotignum</taxon>
    </lineage>
</organism>
<evidence type="ECO:0000313" key="11">
    <source>
        <dbReference type="Proteomes" id="UP000195455"/>
    </source>
</evidence>
<dbReference type="Pfam" id="PF07885">
    <property type="entry name" value="Ion_trans_2"/>
    <property type="match status" value="1"/>
</dbReference>
<evidence type="ECO:0000256" key="1">
    <source>
        <dbReference type="ARBA" id="ARBA00004141"/>
    </source>
</evidence>
<evidence type="ECO:0000256" key="4">
    <source>
        <dbReference type="ARBA" id="ARBA00022989"/>
    </source>
</evidence>
<dbReference type="InterPro" id="IPR013099">
    <property type="entry name" value="K_chnl_dom"/>
</dbReference>
<reference evidence="11" key="1">
    <citation type="submission" date="2017-04" db="EMBL/GenBank/DDBJ databases">
        <title>Function of individual gut microbiota members based on whole genome sequencing of pure cultures obtained from chicken caecum.</title>
        <authorList>
            <person name="Medvecky M."/>
            <person name="Cejkova D."/>
            <person name="Polansky O."/>
            <person name="Karasova D."/>
            <person name="Kubasova T."/>
            <person name="Cizek A."/>
            <person name="Rychlik I."/>
        </authorList>
    </citation>
    <scope>NUCLEOTIDE SEQUENCE [LARGE SCALE GENOMIC DNA]</scope>
    <source>
        <strain evidence="11">An75</strain>
    </source>
</reference>
<keyword evidence="5" id="KW-0406">Ion transport</keyword>
<dbReference type="GO" id="GO:0005249">
    <property type="term" value="F:voltage-gated potassium channel activity"/>
    <property type="evidence" value="ECO:0007669"/>
    <property type="project" value="InterPro"/>
</dbReference>
<dbReference type="Gene3D" id="1.10.287.70">
    <property type="match status" value="1"/>
</dbReference>
<evidence type="ECO:0000256" key="3">
    <source>
        <dbReference type="ARBA" id="ARBA00022692"/>
    </source>
</evidence>
<protein>
    <submittedName>
        <fullName evidence="10">Ion channel</fullName>
    </submittedName>
</protein>
<dbReference type="Proteomes" id="UP000195455">
    <property type="component" value="Unassembled WGS sequence"/>
</dbReference>
<dbReference type="AlphaFoldDB" id="A0A1Y3UA00"/>
<dbReference type="GO" id="GO:0008076">
    <property type="term" value="C:voltage-gated potassium channel complex"/>
    <property type="evidence" value="ECO:0007669"/>
    <property type="project" value="InterPro"/>
</dbReference>
<evidence type="ECO:0000313" key="10">
    <source>
        <dbReference type="EMBL" id="OUN45564.1"/>
    </source>
</evidence>
<keyword evidence="2" id="KW-0813">Transport</keyword>
<evidence type="ECO:0000256" key="2">
    <source>
        <dbReference type="ARBA" id="ARBA00022448"/>
    </source>
</evidence>
<name>A0A1Y3UA00_9FIRM</name>
<dbReference type="GO" id="GO:0001508">
    <property type="term" value="P:action potential"/>
    <property type="evidence" value="ECO:0007669"/>
    <property type="project" value="TreeGrafter"/>
</dbReference>
<dbReference type="SUPFAM" id="SSF81324">
    <property type="entry name" value="Voltage-gated potassium channels"/>
    <property type="match status" value="1"/>
</dbReference>
<dbReference type="InterPro" id="IPR028325">
    <property type="entry name" value="VG_K_chnl"/>
</dbReference>